<accession>A0A8J3V864</accession>
<evidence type="ECO:0000313" key="1">
    <source>
        <dbReference type="EMBL" id="GIG82525.1"/>
    </source>
</evidence>
<proteinExistence type="predicted"/>
<sequence length="56" mass="6111">MIRASFPVPRSASRLCMEPRCGERPVPAPLEWRPIGTNGYVSTWGAQVNVCIPQGA</sequence>
<keyword evidence="2" id="KW-1185">Reference proteome</keyword>
<reference evidence="1 2" key="1">
    <citation type="submission" date="2021-01" db="EMBL/GenBank/DDBJ databases">
        <title>Whole genome shotgun sequence of Planotetraspora kaengkrachanensis NBRC 104272.</title>
        <authorList>
            <person name="Komaki H."/>
            <person name="Tamura T."/>
        </authorList>
    </citation>
    <scope>NUCLEOTIDE SEQUENCE [LARGE SCALE GENOMIC DNA]</scope>
    <source>
        <strain evidence="1 2">NBRC 104272</strain>
    </source>
</reference>
<organism evidence="1 2">
    <name type="scientific">Planotetraspora kaengkrachanensis</name>
    <dbReference type="NCBI Taxonomy" id="575193"/>
    <lineage>
        <taxon>Bacteria</taxon>
        <taxon>Bacillati</taxon>
        <taxon>Actinomycetota</taxon>
        <taxon>Actinomycetes</taxon>
        <taxon>Streptosporangiales</taxon>
        <taxon>Streptosporangiaceae</taxon>
        <taxon>Planotetraspora</taxon>
    </lineage>
</organism>
<comment type="caution">
    <text evidence="1">The sequence shown here is derived from an EMBL/GenBank/DDBJ whole genome shotgun (WGS) entry which is preliminary data.</text>
</comment>
<evidence type="ECO:0000313" key="2">
    <source>
        <dbReference type="Proteomes" id="UP000630097"/>
    </source>
</evidence>
<protein>
    <submittedName>
        <fullName evidence="1">Uncharacterized protein</fullName>
    </submittedName>
</protein>
<gene>
    <name evidence="1" type="ORF">Pka01_56520</name>
</gene>
<dbReference type="AlphaFoldDB" id="A0A8J3V864"/>
<dbReference type="RefSeq" id="WP_203885862.1">
    <property type="nucleotide sequence ID" value="NZ_BAABHH010000021.1"/>
</dbReference>
<dbReference type="Proteomes" id="UP000630097">
    <property type="component" value="Unassembled WGS sequence"/>
</dbReference>
<name>A0A8J3V864_9ACTN</name>
<dbReference type="EMBL" id="BONV01000031">
    <property type="protein sequence ID" value="GIG82525.1"/>
    <property type="molecule type" value="Genomic_DNA"/>
</dbReference>